<evidence type="ECO:0000256" key="4">
    <source>
        <dbReference type="ARBA" id="ARBA00022723"/>
    </source>
</evidence>
<dbReference type="GO" id="GO:0046872">
    <property type="term" value="F:metal ion binding"/>
    <property type="evidence" value="ECO:0007669"/>
    <property type="project" value="UniProtKB-KW"/>
</dbReference>
<feature type="binding site" evidence="12">
    <location>
        <position position="166"/>
    </location>
    <ligand>
        <name>GTP</name>
        <dbReference type="ChEBI" id="CHEBI:37565"/>
    </ligand>
</feature>
<dbReference type="Proteomes" id="UP000594688">
    <property type="component" value="Chromosome"/>
</dbReference>
<gene>
    <name evidence="12 14" type="primary">moaA</name>
    <name evidence="14" type="ORF">G3M70_01520</name>
</gene>
<evidence type="ECO:0000256" key="9">
    <source>
        <dbReference type="ARBA" id="ARBA00023150"/>
    </source>
</evidence>
<dbReference type="SUPFAM" id="SSF102114">
    <property type="entry name" value="Radical SAM enzymes"/>
    <property type="match status" value="1"/>
</dbReference>
<feature type="binding site" evidence="12">
    <location>
        <position position="35"/>
    </location>
    <ligand>
        <name>[4Fe-4S] cluster</name>
        <dbReference type="ChEBI" id="CHEBI:49883"/>
        <label>1</label>
        <note>4Fe-4S-S-AdoMet</note>
    </ligand>
</feature>
<dbReference type="SFLD" id="SFLDG01383">
    <property type="entry name" value="cyclic_pyranopterin_phosphate"/>
    <property type="match status" value="1"/>
</dbReference>
<dbReference type="HAMAP" id="MF_01225_B">
    <property type="entry name" value="MoaA_B"/>
    <property type="match status" value="1"/>
</dbReference>
<evidence type="ECO:0000256" key="1">
    <source>
        <dbReference type="ARBA" id="ARBA00012167"/>
    </source>
</evidence>
<keyword evidence="4 12" id="KW-0479">Metal-binding</keyword>
<dbReference type="NCBIfam" id="NF001199">
    <property type="entry name" value="PRK00164.2-1"/>
    <property type="match status" value="1"/>
</dbReference>
<dbReference type="GO" id="GO:0005525">
    <property type="term" value="F:GTP binding"/>
    <property type="evidence" value="ECO:0007669"/>
    <property type="project" value="UniProtKB-UniRule"/>
</dbReference>
<dbReference type="GO" id="GO:0006777">
    <property type="term" value="P:Mo-molybdopterin cofactor biosynthetic process"/>
    <property type="evidence" value="ECO:0007669"/>
    <property type="project" value="UniProtKB-UniRule"/>
</dbReference>
<feature type="binding site" evidence="12">
    <location>
        <position position="129"/>
    </location>
    <ligand>
        <name>S-adenosyl-L-methionine</name>
        <dbReference type="ChEBI" id="CHEBI:59789"/>
    </ligand>
</feature>
<comment type="similarity">
    <text evidence="12">Belongs to the radical SAM superfamily. MoaA family.</text>
</comment>
<evidence type="ECO:0000256" key="7">
    <source>
        <dbReference type="ARBA" id="ARBA00023014"/>
    </source>
</evidence>
<feature type="binding site" evidence="12">
    <location>
        <position position="38"/>
    </location>
    <ligand>
        <name>[4Fe-4S] cluster</name>
        <dbReference type="ChEBI" id="CHEBI:49883"/>
        <label>1</label>
        <note>4Fe-4S-S-AdoMet</note>
    </ligand>
</feature>
<feature type="binding site" evidence="12">
    <location>
        <position position="281"/>
    </location>
    <ligand>
        <name>[4Fe-4S] cluster</name>
        <dbReference type="ChEBI" id="CHEBI:49883"/>
        <label>2</label>
        <note>4Fe-4S-substrate</note>
    </ligand>
</feature>
<keyword evidence="8 12" id="KW-0342">GTP-binding</keyword>
<proteinExistence type="inferred from homology"/>
<dbReference type="SFLD" id="SFLDG01386">
    <property type="entry name" value="main_SPASM_domain-containing"/>
    <property type="match status" value="1"/>
</dbReference>
<dbReference type="NCBIfam" id="TIGR02666">
    <property type="entry name" value="moaA"/>
    <property type="match status" value="1"/>
</dbReference>
<feature type="binding site" evidence="12">
    <location>
        <position position="37"/>
    </location>
    <ligand>
        <name>S-adenosyl-L-methionine</name>
        <dbReference type="ChEBI" id="CHEBI:59789"/>
    </ligand>
</feature>
<dbReference type="PROSITE" id="PS01305">
    <property type="entry name" value="MOAA_NIFB_PQQE"/>
    <property type="match status" value="1"/>
</dbReference>
<evidence type="ECO:0000313" key="14">
    <source>
        <dbReference type="EMBL" id="QPJ60634.1"/>
    </source>
</evidence>
<dbReference type="InterPro" id="IPR006638">
    <property type="entry name" value="Elp3/MiaA/NifB-like_rSAM"/>
</dbReference>
<feature type="binding site" evidence="12">
    <location>
        <position position="74"/>
    </location>
    <ligand>
        <name>GTP</name>
        <dbReference type="ChEBI" id="CHEBI:37565"/>
    </ligand>
</feature>
<evidence type="ECO:0000256" key="6">
    <source>
        <dbReference type="ARBA" id="ARBA00023004"/>
    </source>
</evidence>
<evidence type="ECO:0000259" key="13">
    <source>
        <dbReference type="PROSITE" id="PS51918"/>
    </source>
</evidence>
<dbReference type="Pfam" id="PF06463">
    <property type="entry name" value="Mob_synth_C"/>
    <property type="match status" value="1"/>
</dbReference>
<evidence type="ECO:0000256" key="11">
    <source>
        <dbReference type="ARBA" id="ARBA00048697"/>
    </source>
</evidence>
<dbReference type="GO" id="GO:1904047">
    <property type="term" value="F:S-adenosyl-L-methionine binding"/>
    <property type="evidence" value="ECO:0007669"/>
    <property type="project" value="UniProtKB-UniRule"/>
</dbReference>
<feature type="binding site" evidence="12">
    <location>
        <position position="24"/>
    </location>
    <ligand>
        <name>GTP</name>
        <dbReference type="ChEBI" id="CHEBI:37565"/>
    </ligand>
</feature>
<sequence>MSVDTQPQRPILKDGMGRTIVNLRISVTDRCNFRCTYCMPADNVEFMDREKLLSFEELTRVVQVVSKMGIYRLRLTGGEPLLRKDLPSLVKMLKGVQGIEDVAMTTNAFFLKEHAQALADAGLSRLNISLDALDKEKFAHVNRRDCVQQVLDGIAKARDVGFQSIKINAVAMKGFSEDEIIKLVEYGRSDGFEIRFIEFMPLDADKTWERDKVLFGHEIVDIIKAKFPLEPIQDSLEIGPASEFRFADGKGKIGIITAVSNPFCDYCNRIRMTADGKLRTCLFSENEHNLKELIRGGASDADIEQRIREALVIKEPGHKINLDDFKRPERAMHAIGG</sequence>
<evidence type="ECO:0000313" key="15">
    <source>
        <dbReference type="Proteomes" id="UP000594688"/>
    </source>
</evidence>
<dbReference type="Gene3D" id="3.20.20.70">
    <property type="entry name" value="Aldolase class I"/>
    <property type="match status" value="1"/>
</dbReference>
<dbReference type="PROSITE" id="PS51918">
    <property type="entry name" value="RADICAL_SAM"/>
    <property type="match status" value="1"/>
</dbReference>
<dbReference type="KEGG" id="nli:G3M70_01520"/>
<dbReference type="InterPro" id="IPR010505">
    <property type="entry name" value="MoaA_twitch"/>
</dbReference>
<dbReference type="UniPathway" id="UPA00344"/>
<dbReference type="GO" id="GO:0051539">
    <property type="term" value="F:4 iron, 4 sulfur cluster binding"/>
    <property type="evidence" value="ECO:0007669"/>
    <property type="project" value="UniProtKB-UniRule"/>
</dbReference>
<dbReference type="InterPro" id="IPR013785">
    <property type="entry name" value="Aldolase_TIM"/>
</dbReference>
<keyword evidence="3 12" id="KW-0949">S-adenosyl-L-methionine</keyword>
<protein>
    <recommendedName>
        <fullName evidence="1 12">GTP 3',8-cyclase</fullName>
        <ecNumber evidence="1 12">4.1.99.22</ecNumber>
    </recommendedName>
    <alternativeName>
        <fullName evidence="12">Molybdenum cofactor biosynthesis protein A</fullName>
    </alternativeName>
</protein>
<comment type="pathway">
    <text evidence="12">Cofactor biosynthesis; molybdopterin biosynthesis.</text>
</comment>
<evidence type="ECO:0000256" key="5">
    <source>
        <dbReference type="ARBA" id="ARBA00022741"/>
    </source>
</evidence>
<comment type="function">
    <text evidence="12">Catalyzes the cyclization of GTP to (8S)-3',8-cyclo-7,8-dihydroguanosine 5'-triphosphate.</text>
</comment>
<name>A0A7T0FYV2_9BACT</name>
<evidence type="ECO:0000256" key="8">
    <source>
        <dbReference type="ARBA" id="ARBA00023134"/>
    </source>
</evidence>
<dbReference type="PANTHER" id="PTHR22960:SF0">
    <property type="entry name" value="MOLYBDENUM COFACTOR BIOSYNTHESIS PROTEIN 1"/>
    <property type="match status" value="1"/>
</dbReference>
<evidence type="ECO:0000256" key="3">
    <source>
        <dbReference type="ARBA" id="ARBA00022691"/>
    </source>
</evidence>
<keyword evidence="6 12" id="KW-0408">Iron</keyword>
<dbReference type="InterPro" id="IPR013483">
    <property type="entry name" value="MoaA"/>
</dbReference>
<dbReference type="InterPro" id="IPR007197">
    <property type="entry name" value="rSAM"/>
</dbReference>
<accession>A0A7T0FYV2</accession>
<dbReference type="SFLD" id="SFLDG01067">
    <property type="entry name" value="SPASM/twitch_domain_containing"/>
    <property type="match status" value="1"/>
</dbReference>
<feature type="binding site" evidence="12">
    <location>
        <position position="78"/>
    </location>
    <ligand>
        <name>S-adenosyl-L-methionine</name>
        <dbReference type="ChEBI" id="CHEBI:59789"/>
    </ligand>
</feature>
<dbReference type="SMART" id="SM00729">
    <property type="entry name" value="Elp3"/>
    <property type="match status" value="1"/>
</dbReference>
<evidence type="ECO:0000256" key="2">
    <source>
        <dbReference type="ARBA" id="ARBA00022485"/>
    </source>
</evidence>
<dbReference type="AlphaFoldDB" id="A0A7T0FYV2"/>
<comment type="catalytic activity">
    <reaction evidence="11 12">
        <text>GTP + AH2 + S-adenosyl-L-methionine = (8S)-3',8-cyclo-7,8-dihydroguanosine 5'-triphosphate + 5'-deoxyadenosine + L-methionine + A + H(+)</text>
        <dbReference type="Rhea" id="RHEA:49576"/>
        <dbReference type="ChEBI" id="CHEBI:13193"/>
        <dbReference type="ChEBI" id="CHEBI:15378"/>
        <dbReference type="ChEBI" id="CHEBI:17319"/>
        <dbReference type="ChEBI" id="CHEBI:17499"/>
        <dbReference type="ChEBI" id="CHEBI:37565"/>
        <dbReference type="ChEBI" id="CHEBI:57844"/>
        <dbReference type="ChEBI" id="CHEBI:59789"/>
        <dbReference type="ChEBI" id="CHEBI:131766"/>
        <dbReference type="EC" id="4.1.99.22"/>
    </reaction>
</comment>
<dbReference type="SFLD" id="SFLDS00029">
    <property type="entry name" value="Radical_SAM"/>
    <property type="match status" value="1"/>
</dbReference>
<keyword evidence="5 12" id="KW-0547">Nucleotide-binding</keyword>
<feature type="binding site" evidence="12">
    <location>
        <position position="200"/>
    </location>
    <ligand>
        <name>S-adenosyl-L-methionine</name>
        <dbReference type="ChEBI" id="CHEBI:59789"/>
    </ligand>
</feature>
<comment type="subunit">
    <text evidence="12">Monomer and homodimer.</text>
</comment>
<dbReference type="InterPro" id="IPR058240">
    <property type="entry name" value="rSAM_sf"/>
</dbReference>
<organism evidence="14 15">
    <name type="scientific">Candidatus Nitronauta litoralis</name>
    <dbReference type="NCBI Taxonomy" id="2705533"/>
    <lineage>
        <taxon>Bacteria</taxon>
        <taxon>Pseudomonadati</taxon>
        <taxon>Nitrospinota/Tectimicrobiota group</taxon>
        <taxon>Nitrospinota</taxon>
        <taxon>Nitrospinia</taxon>
        <taxon>Nitrospinales</taxon>
        <taxon>Nitrospinaceae</taxon>
        <taxon>Candidatus Nitronauta</taxon>
    </lineage>
</organism>
<feature type="domain" description="Radical SAM core" evidence="13">
    <location>
        <begin position="15"/>
        <end position="230"/>
    </location>
</feature>
<dbReference type="PANTHER" id="PTHR22960">
    <property type="entry name" value="MOLYBDOPTERIN COFACTOR SYNTHESIS PROTEIN A"/>
    <property type="match status" value="1"/>
</dbReference>
<evidence type="ECO:0000256" key="10">
    <source>
        <dbReference type="ARBA" id="ARBA00023239"/>
    </source>
</evidence>
<dbReference type="CDD" id="cd01335">
    <property type="entry name" value="Radical_SAM"/>
    <property type="match status" value="1"/>
</dbReference>
<feature type="binding site" evidence="12">
    <location>
        <position position="264"/>
    </location>
    <ligand>
        <name>[4Fe-4S] cluster</name>
        <dbReference type="ChEBI" id="CHEBI:49883"/>
        <label>2</label>
        <note>4Fe-4S-substrate</note>
    </ligand>
</feature>
<feature type="binding site" evidence="12">
    <location>
        <position position="267"/>
    </location>
    <ligand>
        <name>[4Fe-4S] cluster</name>
        <dbReference type="ChEBI" id="CHEBI:49883"/>
        <label>2</label>
        <note>4Fe-4S-substrate</note>
    </ligand>
</feature>
<dbReference type="EMBL" id="CP048685">
    <property type="protein sequence ID" value="QPJ60634.1"/>
    <property type="molecule type" value="Genomic_DNA"/>
</dbReference>
<dbReference type="InterPro" id="IPR040064">
    <property type="entry name" value="MoaA-like"/>
</dbReference>
<keyword evidence="7 12" id="KW-0411">Iron-sulfur</keyword>
<dbReference type="GO" id="GO:0061798">
    <property type="term" value="F:GTP 3',8'-cyclase activity"/>
    <property type="evidence" value="ECO:0007669"/>
    <property type="project" value="UniProtKB-UniRule"/>
</dbReference>
<dbReference type="GO" id="GO:0061799">
    <property type="term" value="F:cyclic pyranopterin monophosphate synthase activity"/>
    <property type="evidence" value="ECO:0007669"/>
    <property type="project" value="TreeGrafter"/>
</dbReference>
<keyword evidence="10 12" id="KW-0456">Lyase</keyword>
<evidence type="ECO:0000256" key="12">
    <source>
        <dbReference type="HAMAP-Rule" id="MF_01225"/>
    </source>
</evidence>
<reference evidence="14 15" key="1">
    <citation type="submission" date="2020-02" db="EMBL/GenBank/DDBJ databases">
        <title>Genomic and physiological characterization of two novel Nitrospinaceae genera.</title>
        <authorList>
            <person name="Mueller A.J."/>
            <person name="Jung M.-Y."/>
            <person name="Strachan C.R."/>
            <person name="Herbold C.W."/>
            <person name="Kirkegaard R.H."/>
            <person name="Daims H."/>
        </authorList>
    </citation>
    <scope>NUCLEOTIDE SEQUENCE [LARGE SCALE GENOMIC DNA]</scope>
    <source>
        <strain evidence="14">EB</strain>
    </source>
</reference>
<dbReference type="CDD" id="cd21117">
    <property type="entry name" value="Twitch_MoaA"/>
    <property type="match status" value="1"/>
</dbReference>
<dbReference type="EC" id="4.1.99.22" evidence="1 12"/>
<dbReference type="InterPro" id="IPR000385">
    <property type="entry name" value="MoaA_NifB_PqqE_Fe-S-bd_CS"/>
</dbReference>
<comment type="cofactor">
    <cofactor evidence="12">
        <name>[4Fe-4S] cluster</name>
        <dbReference type="ChEBI" id="CHEBI:49883"/>
    </cofactor>
    <text evidence="12">Binds 2 [4Fe-4S] clusters. Binds 1 [4Fe-4S] cluster coordinated with 3 cysteines and an exchangeable S-adenosyl-L-methionine and 1 [4Fe-4S] cluster coordinated with 3 cysteines and the GTP-derived substrate.</text>
</comment>
<dbReference type="InterPro" id="IPR050105">
    <property type="entry name" value="MoCo_biosynth_MoaA/MoaC"/>
</dbReference>
<feature type="binding site" evidence="12">
    <location>
        <position position="31"/>
    </location>
    <ligand>
        <name>[4Fe-4S] cluster</name>
        <dbReference type="ChEBI" id="CHEBI:49883"/>
        <label>1</label>
        <note>4Fe-4S-S-AdoMet</note>
    </ligand>
</feature>
<keyword evidence="9 12" id="KW-0501">Molybdenum cofactor biosynthesis</keyword>
<feature type="binding site" evidence="12">
    <location>
        <begin position="269"/>
        <end position="271"/>
    </location>
    <ligand>
        <name>GTP</name>
        <dbReference type="ChEBI" id="CHEBI:37565"/>
    </ligand>
</feature>
<keyword evidence="2 12" id="KW-0004">4Fe-4S</keyword>
<dbReference type="Pfam" id="PF04055">
    <property type="entry name" value="Radical_SAM"/>
    <property type="match status" value="1"/>
</dbReference>
<feature type="binding site" evidence="12">
    <location>
        <position position="105"/>
    </location>
    <ligand>
        <name>GTP</name>
        <dbReference type="ChEBI" id="CHEBI:37565"/>
    </ligand>
</feature>